<reference evidence="2 3" key="1">
    <citation type="journal article" date="2015" name="Proc. Natl. Acad. Sci. U.S.A.">
        <title>The resurrection genome of Boea hygrometrica: A blueprint for survival of dehydration.</title>
        <authorList>
            <person name="Xiao L."/>
            <person name="Yang G."/>
            <person name="Zhang L."/>
            <person name="Yang X."/>
            <person name="Zhao S."/>
            <person name="Ji Z."/>
            <person name="Zhou Q."/>
            <person name="Hu M."/>
            <person name="Wang Y."/>
            <person name="Chen M."/>
            <person name="Xu Y."/>
            <person name="Jin H."/>
            <person name="Xiao X."/>
            <person name="Hu G."/>
            <person name="Bao F."/>
            <person name="Hu Y."/>
            <person name="Wan P."/>
            <person name="Li L."/>
            <person name="Deng X."/>
            <person name="Kuang T."/>
            <person name="Xiang C."/>
            <person name="Zhu J.K."/>
            <person name="Oliver M.J."/>
            <person name="He Y."/>
        </authorList>
    </citation>
    <scope>NUCLEOTIDE SEQUENCE [LARGE SCALE GENOMIC DNA]</scope>
    <source>
        <strain evidence="3">cv. XS01</strain>
    </source>
</reference>
<dbReference type="EMBL" id="KQ994541">
    <property type="protein sequence ID" value="KZV47921.1"/>
    <property type="molecule type" value="Genomic_DNA"/>
</dbReference>
<proteinExistence type="predicted"/>
<dbReference type="Proteomes" id="UP000250235">
    <property type="component" value="Unassembled WGS sequence"/>
</dbReference>
<name>A0A2Z7CLG5_9LAMI</name>
<feature type="region of interest" description="Disordered" evidence="1">
    <location>
        <begin position="1"/>
        <end position="36"/>
    </location>
</feature>
<evidence type="ECO:0000313" key="2">
    <source>
        <dbReference type="EMBL" id="KZV47921.1"/>
    </source>
</evidence>
<feature type="compositionally biased region" description="Polar residues" evidence="1">
    <location>
        <begin position="70"/>
        <end position="79"/>
    </location>
</feature>
<feature type="compositionally biased region" description="Polar residues" evidence="1">
    <location>
        <begin position="7"/>
        <end position="24"/>
    </location>
</feature>
<keyword evidence="3" id="KW-1185">Reference proteome</keyword>
<sequence length="137" mass="15437">MHERGTTTEQGFNGAQEQAQQLSTDRTKDSSGHDVRERMVAFHSSQHKLIPDATKTQRFNLSKRRRAAPTTGSSNQQLVTQSQHILPTQLLIKFHQLQATVLLTHVDIWNALQLIPCISATVGFHETTVFYSRAINC</sequence>
<evidence type="ECO:0000313" key="3">
    <source>
        <dbReference type="Proteomes" id="UP000250235"/>
    </source>
</evidence>
<protein>
    <submittedName>
        <fullName evidence="2">Putative WRKY transcription factor 42</fullName>
    </submittedName>
</protein>
<feature type="compositionally biased region" description="Basic and acidic residues" evidence="1">
    <location>
        <begin position="25"/>
        <end position="36"/>
    </location>
</feature>
<gene>
    <name evidence="2" type="ORF">F511_38463</name>
</gene>
<accession>A0A2Z7CLG5</accession>
<organism evidence="2 3">
    <name type="scientific">Dorcoceras hygrometricum</name>
    <dbReference type="NCBI Taxonomy" id="472368"/>
    <lineage>
        <taxon>Eukaryota</taxon>
        <taxon>Viridiplantae</taxon>
        <taxon>Streptophyta</taxon>
        <taxon>Embryophyta</taxon>
        <taxon>Tracheophyta</taxon>
        <taxon>Spermatophyta</taxon>
        <taxon>Magnoliopsida</taxon>
        <taxon>eudicotyledons</taxon>
        <taxon>Gunneridae</taxon>
        <taxon>Pentapetalae</taxon>
        <taxon>asterids</taxon>
        <taxon>lamiids</taxon>
        <taxon>Lamiales</taxon>
        <taxon>Gesneriaceae</taxon>
        <taxon>Didymocarpoideae</taxon>
        <taxon>Trichosporeae</taxon>
        <taxon>Loxocarpinae</taxon>
        <taxon>Dorcoceras</taxon>
    </lineage>
</organism>
<dbReference type="AlphaFoldDB" id="A0A2Z7CLG5"/>
<feature type="region of interest" description="Disordered" evidence="1">
    <location>
        <begin position="53"/>
        <end position="79"/>
    </location>
</feature>
<evidence type="ECO:0000256" key="1">
    <source>
        <dbReference type="SAM" id="MobiDB-lite"/>
    </source>
</evidence>